<dbReference type="EMBL" id="CP086363">
    <property type="protein sequence ID" value="UNI23820.1"/>
    <property type="molecule type" value="Genomic_DNA"/>
</dbReference>
<dbReference type="KEGG" id="ptkz:JDV02_009616"/>
<dbReference type="Pfam" id="PF01408">
    <property type="entry name" value="GFO_IDH_MocA"/>
    <property type="match status" value="1"/>
</dbReference>
<evidence type="ECO:0000313" key="5">
    <source>
        <dbReference type="EMBL" id="UNI23820.1"/>
    </source>
</evidence>
<dbReference type="SUPFAM" id="SSF51735">
    <property type="entry name" value="NAD(P)-binding Rossmann-fold domains"/>
    <property type="match status" value="1"/>
</dbReference>
<dbReference type="InterPro" id="IPR055170">
    <property type="entry name" value="GFO_IDH_MocA-like_dom"/>
</dbReference>
<feature type="domain" description="Gfo/Idh/MocA-like oxidoreductase N-terminal" evidence="3">
    <location>
        <begin position="10"/>
        <end position="128"/>
    </location>
</feature>
<dbReference type="Gene3D" id="3.40.50.720">
    <property type="entry name" value="NAD(P)-binding Rossmann-like Domain"/>
    <property type="match status" value="1"/>
</dbReference>
<protein>
    <recommendedName>
        <fullName evidence="7">Quinate utilization oxidoreductase QutH</fullName>
    </recommendedName>
</protein>
<dbReference type="SUPFAM" id="SSF55347">
    <property type="entry name" value="Glyceraldehyde-3-phosphate dehydrogenase-like, C-terminal domain"/>
    <property type="match status" value="1"/>
</dbReference>
<sequence length="342" mass="36638">MDASDDRPRIRIAIIGAGLIGPRHAQHVIANHDTELVAVVDPSPAGRRLAEELEVCHYPSTTDLIASGDVLHAAIICTPNDTHSAVAMQLSSAGIHLLIEKPLAADTVSAEALVAQLAQSQTKVLVGHHRRFSPCIIAAKAALEAGSLGQIIAINGLWTLYKPQAYFDPPSDWRRGDAGGVVLINMIHEVDLLHHLFGPIARVHAEAIAPQRDYRAEEGAAMTLRFRSGAVGTFLISDATPSPFNFESGTGENPLIPKTGKDFYRIFGTEGTLSVPDMVLWHYKGSVPKSWHSPLTGRVVPTTAEVPFAEQLAAFLPCGQGRGNPKLHSRSRAGGAQSLRGH</sequence>
<dbReference type="OrthoDB" id="446809at2759"/>
<evidence type="ECO:0008006" key="7">
    <source>
        <dbReference type="Google" id="ProtNLM"/>
    </source>
</evidence>
<comment type="similarity">
    <text evidence="1">Belongs to the Gfo/Idh/MocA family.</text>
</comment>
<dbReference type="PANTHER" id="PTHR43377:SF1">
    <property type="entry name" value="BILIVERDIN REDUCTASE A"/>
    <property type="match status" value="1"/>
</dbReference>
<evidence type="ECO:0000259" key="3">
    <source>
        <dbReference type="Pfam" id="PF01408"/>
    </source>
</evidence>
<dbReference type="InterPro" id="IPR000683">
    <property type="entry name" value="Gfo/Idh/MocA-like_OxRdtase_N"/>
</dbReference>
<name>A0A9Q8QQB5_9HYPO</name>
<dbReference type="Gene3D" id="3.30.360.10">
    <property type="entry name" value="Dihydrodipicolinate Reductase, domain 2"/>
    <property type="match status" value="1"/>
</dbReference>
<dbReference type="InterPro" id="IPR036291">
    <property type="entry name" value="NAD(P)-bd_dom_sf"/>
</dbReference>
<evidence type="ECO:0000313" key="6">
    <source>
        <dbReference type="Proteomes" id="UP000829364"/>
    </source>
</evidence>
<reference evidence="5" key="1">
    <citation type="submission" date="2021-11" db="EMBL/GenBank/DDBJ databases">
        <title>Purpureocillium_takamizusanense_genome.</title>
        <authorList>
            <person name="Nguyen N.-H."/>
        </authorList>
    </citation>
    <scope>NUCLEOTIDE SEQUENCE</scope>
    <source>
        <strain evidence="5">PT3</strain>
    </source>
</reference>
<feature type="region of interest" description="Disordered" evidence="2">
    <location>
        <begin position="323"/>
        <end position="342"/>
    </location>
</feature>
<evidence type="ECO:0000259" key="4">
    <source>
        <dbReference type="Pfam" id="PF22725"/>
    </source>
</evidence>
<dbReference type="AlphaFoldDB" id="A0A9Q8QQB5"/>
<dbReference type="Pfam" id="PF22725">
    <property type="entry name" value="GFO_IDH_MocA_C3"/>
    <property type="match status" value="1"/>
</dbReference>
<accession>A0A9Q8QQB5</accession>
<keyword evidence="6" id="KW-1185">Reference proteome</keyword>
<evidence type="ECO:0000256" key="1">
    <source>
        <dbReference type="ARBA" id="ARBA00010928"/>
    </source>
</evidence>
<dbReference type="GeneID" id="72071561"/>
<proteinExistence type="inferred from homology"/>
<dbReference type="GO" id="GO:0000166">
    <property type="term" value="F:nucleotide binding"/>
    <property type="evidence" value="ECO:0007669"/>
    <property type="project" value="InterPro"/>
</dbReference>
<dbReference type="Proteomes" id="UP000829364">
    <property type="component" value="Chromosome 10"/>
</dbReference>
<organism evidence="5 6">
    <name type="scientific">Purpureocillium takamizusanense</name>
    <dbReference type="NCBI Taxonomy" id="2060973"/>
    <lineage>
        <taxon>Eukaryota</taxon>
        <taxon>Fungi</taxon>
        <taxon>Dikarya</taxon>
        <taxon>Ascomycota</taxon>
        <taxon>Pezizomycotina</taxon>
        <taxon>Sordariomycetes</taxon>
        <taxon>Hypocreomycetidae</taxon>
        <taxon>Hypocreales</taxon>
        <taxon>Ophiocordycipitaceae</taxon>
        <taxon>Purpureocillium</taxon>
    </lineage>
</organism>
<gene>
    <name evidence="5" type="ORF">JDV02_009616</name>
</gene>
<dbReference type="InterPro" id="IPR051450">
    <property type="entry name" value="Gfo/Idh/MocA_Oxidoreductases"/>
</dbReference>
<dbReference type="PANTHER" id="PTHR43377">
    <property type="entry name" value="BILIVERDIN REDUCTASE A"/>
    <property type="match status" value="1"/>
</dbReference>
<dbReference type="RefSeq" id="XP_047847301.1">
    <property type="nucleotide sequence ID" value="XM_047991290.1"/>
</dbReference>
<feature type="domain" description="GFO/IDH/MocA-like oxidoreductase" evidence="4">
    <location>
        <begin position="138"/>
        <end position="273"/>
    </location>
</feature>
<evidence type="ECO:0000256" key="2">
    <source>
        <dbReference type="SAM" id="MobiDB-lite"/>
    </source>
</evidence>